<dbReference type="OrthoDB" id="272592at2759"/>
<comment type="caution">
    <text evidence="2">The sequence shown here is derived from an EMBL/GenBank/DDBJ whole genome shotgun (WGS) entry which is preliminary data.</text>
</comment>
<dbReference type="EMBL" id="AHKC01009855">
    <property type="protein sequence ID" value="EKF32395.1"/>
    <property type="molecule type" value="Genomic_DNA"/>
</dbReference>
<evidence type="ECO:0000313" key="2">
    <source>
        <dbReference type="EMBL" id="EKF32395.1"/>
    </source>
</evidence>
<proteinExistence type="predicted"/>
<feature type="transmembrane region" description="Helical" evidence="1">
    <location>
        <begin position="6"/>
        <end position="30"/>
    </location>
</feature>
<keyword evidence="1" id="KW-0472">Membrane</keyword>
<dbReference type="AlphaFoldDB" id="K2MZ80"/>
<evidence type="ECO:0000313" key="3">
    <source>
        <dbReference type="Proteomes" id="UP000007350"/>
    </source>
</evidence>
<reference evidence="2 3" key="1">
    <citation type="journal article" date="2012" name="BMC Genomics">
        <title>Comparative genomic analysis of human infective Trypanosoma cruzi lineages with the bat-restricted subspecies T. cruzi marinkellei.</title>
        <authorList>
            <person name="Franzen O."/>
            <person name="Talavera-Lopez C."/>
            <person name="Ochaya S."/>
            <person name="Butler C.E."/>
            <person name="Messenger L.A."/>
            <person name="Lewis M.D."/>
            <person name="Llewellyn M.S."/>
            <person name="Marinkelle C.J."/>
            <person name="Tyler K.M."/>
            <person name="Miles M.A."/>
            <person name="Andersson B."/>
        </authorList>
    </citation>
    <scope>NUCLEOTIDE SEQUENCE [LARGE SCALE GENOMIC DNA]</scope>
    <source>
        <strain evidence="2 3">B7</strain>
    </source>
</reference>
<keyword evidence="1" id="KW-1133">Transmembrane helix</keyword>
<sequence length="339" mass="37217">MNDVQIGVLVAICVVFIVVALVLFFLLWLWGCGRRTDRKLADADPPEGGEYVLHFLDFSGTLRSVDVRAMAITDARSLQSALAEACGLPDDTSLTLLCPNGLGQHVEMDLNQLVFPDNQLESRMRHTQEQPLLLSREVSDPQSTGTVRQVVEPSQQKYYYDGIDVSYTRSSGCVKRAGDVSYGPESTGDVPPPIIFPLCSRIGSATPVSIAAVRYVVQGSDTSLDKDAAAFVEEAMMGSTRRTVTLPSGARVIVVPGERAAWLLDDYDRSVGIPLIREAAEVVQYNVGNMGSAQWRQYKHPILLPPGRWCICAESSTADHRFVETASRVFTVDIVPRKR</sequence>
<name>K2MZ80_TRYCR</name>
<protein>
    <submittedName>
        <fullName evidence="2">Uncharacterized protein</fullName>
    </submittedName>
</protein>
<gene>
    <name evidence="2" type="ORF">MOQ_003750</name>
</gene>
<keyword evidence="1" id="KW-0812">Transmembrane</keyword>
<evidence type="ECO:0000256" key="1">
    <source>
        <dbReference type="SAM" id="Phobius"/>
    </source>
</evidence>
<accession>K2MZ80</accession>
<organism evidence="2 3">
    <name type="scientific">Trypanosoma cruzi marinkellei</name>
    <dbReference type="NCBI Taxonomy" id="85056"/>
    <lineage>
        <taxon>Eukaryota</taxon>
        <taxon>Discoba</taxon>
        <taxon>Euglenozoa</taxon>
        <taxon>Kinetoplastea</taxon>
        <taxon>Metakinetoplastina</taxon>
        <taxon>Trypanosomatida</taxon>
        <taxon>Trypanosomatidae</taxon>
        <taxon>Trypanosoma</taxon>
        <taxon>Schizotrypanum</taxon>
    </lineage>
</organism>
<keyword evidence="3" id="KW-1185">Reference proteome</keyword>
<dbReference type="Proteomes" id="UP000007350">
    <property type="component" value="Unassembled WGS sequence"/>
</dbReference>